<evidence type="ECO:0008006" key="2">
    <source>
        <dbReference type="Google" id="ProtNLM"/>
    </source>
</evidence>
<dbReference type="EMBL" id="FR695866">
    <property type="protein sequence ID" value="CBX27513.1"/>
    <property type="molecule type" value="Genomic_DNA"/>
</dbReference>
<name>E1YAB9_9BACT</name>
<organism evidence="1">
    <name type="scientific">uncultured Desulfobacterium sp</name>
    <dbReference type="NCBI Taxonomy" id="201089"/>
    <lineage>
        <taxon>Bacteria</taxon>
        <taxon>Pseudomonadati</taxon>
        <taxon>Thermodesulfobacteriota</taxon>
        <taxon>Desulfobacteria</taxon>
        <taxon>Desulfobacterales</taxon>
        <taxon>Desulfobacteriaceae</taxon>
        <taxon>Desulfobacterium</taxon>
        <taxon>environmental samples</taxon>
    </lineage>
</organism>
<reference evidence="1" key="1">
    <citation type="journal article" date="2011" name="Environ. Microbiol.">
        <title>Genomic insights into the metabolic potential of the polycyclic aromatic hydrocarbon degrading sulfate-reducing Deltaproteobacterium N47.</title>
        <authorList>
            <person name="Bergmann F."/>
            <person name="Selesi D."/>
            <person name="Weinmaier T."/>
            <person name="Tischler P."/>
            <person name="Rattei T."/>
            <person name="Meckenstock R.U."/>
        </authorList>
    </citation>
    <scope>NUCLEOTIDE SEQUENCE</scope>
</reference>
<accession>E1YAB9</accession>
<gene>
    <name evidence="1" type="ORF">N47_H23350</name>
</gene>
<evidence type="ECO:0000313" key="1">
    <source>
        <dbReference type="EMBL" id="CBX27513.1"/>
    </source>
</evidence>
<dbReference type="AlphaFoldDB" id="E1YAB9"/>
<protein>
    <recommendedName>
        <fullName evidence="2">DUF1858 domain-containing protein</fullName>
    </recommendedName>
</protein>
<proteinExistence type="predicted"/>
<sequence>MEFSGETTLKEVMENEKSKAVMEKHIPGCSNSPMLKMGYSMSLELIASLPQAGISAETYKAILNDLSKL</sequence>